<dbReference type="AlphaFoldDB" id="D3BRQ7"/>
<dbReference type="Proteomes" id="UP000001396">
    <property type="component" value="Unassembled WGS sequence"/>
</dbReference>
<reference evidence="1 2" key="1">
    <citation type="journal article" date="2011" name="Genome Res.">
        <title>Phylogeny-wide analysis of social amoeba genomes highlights ancient origins for complex intercellular communication.</title>
        <authorList>
            <person name="Heidel A.J."/>
            <person name="Lawal H.M."/>
            <person name="Felder M."/>
            <person name="Schilde C."/>
            <person name="Helps N.R."/>
            <person name="Tunggal B."/>
            <person name="Rivero F."/>
            <person name="John U."/>
            <person name="Schleicher M."/>
            <person name="Eichinger L."/>
            <person name="Platzer M."/>
            <person name="Noegel A.A."/>
            <person name="Schaap P."/>
            <person name="Gloeckner G."/>
        </authorList>
    </citation>
    <scope>NUCLEOTIDE SEQUENCE [LARGE SCALE GENOMIC DNA]</scope>
    <source>
        <strain evidence="2">ATCC 26659 / Pp 5 / PN500</strain>
    </source>
</reference>
<proteinExistence type="predicted"/>
<dbReference type="InParanoid" id="D3BRQ7"/>
<organism evidence="1 2">
    <name type="scientific">Heterostelium pallidum (strain ATCC 26659 / Pp 5 / PN500)</name>
    <name type="common">Cellular slime mold</name>
    <name type="synonym">Polysphondylium pallidum</name>
    <dbReference type="NCBI Taxonomy" id="670386"/>
    <lineage>
        <taxon>Eukaryota</taxon>
        <taxon>Amoebozoa</taxon>
        <taxon>Evosea</taxon>
        <taxon>Eumycetozoa</taxon>
        <taxon>Dictyostelia</taxon>
        <taxon>Acytosteliales</taxon>
        <taxon>Acytosteliaceae</taxon>
        <taxon>Heterostelium</taxon>
    </lineage>
</organism>
<dbReference type="GeneID" id="31366137"/>
<evidence type="ECO:0000313" key="2">
    <source>
        <dbReference type="Proteomes" id="UP000001396"/>
    </source>
</evidence>
<dbReference type="RefSeq" id="XP_020428223.1">
    <property type="nucleotide sequence ID" value="XM_020581436.1"/>
</dbReference>
<sequence length="178" mass="19858">MVFKIRFVVNYSKLPVRVINQENGKDLLLKEVPLDYGYGSITYNNSLAMAVPLKATGKFVTVQVGATGPIHKIVDDDYKILLDGVPIYRYESDSKSECCLRISGGDNPEFITVELYLFRPGVCPIPNDLTSSKTGQGVDAAFTSVVDRFKHRILDEHGDLVYVIGHKSIRTKAAQERF</sequence>
<gene>
    <name evidence="1" type="ORF">PPL_10668</name>
</gene>
<accession>D3BRQ7</accession>
<name>D3BRQ7_HETP5</name>
<keyword evidence="2" id="KW-1185">Reference proteome</keyword>
<evidence type="ECO:0000313" key="1">
    <source>
        <dbReference type="EMBL" id="EFA76089.1"/>
    </source>
</evidence>
<comment type="caution">
    <text evidence="1">The sequence shown here is derived from an EMBL/GenBank/DDBJ whole genome shotgun (WGS) entry which is preliminary data.</text>
</comment>
<protein>
    <submittedName>
        <fullName evidence="1">Uncharacterized protein</fullName>
    </submittedName>
</protein>
<dbReference type="EMBL" id="ADBJ01000050">
    <property type="protein sequence ID" value="EFA76089.1"/>
    <property type="molecule type" value="Genomic_DNA"/>
</dbReference>